<sequence>MKKFGFKIQTRAGGTVDNLVIQGRDRDEAERKLRQVYHHCQILEEKLLADPVPDDASQLEGVISLITSETDAAPDPTKGSPGT</sequence>
<gene>
    <name evidence="1" type="ORF">DSM104443_01633</name>
</gene>
<organism evidence="1 2">
    <name type="scientific">Usitatibacter rugosus</name>
    <dbReference type="NCBI Taxonomy" id="2732067"/>
    <lineage>
        <taxon>Bacteria</taxon>
        <taxon>Pseudomonadati</taxon>
        <taxon>Pseudomonadota</taxon>
        <taxon>Betaproteobacteria</taxon>
        <taxon>Nitrosomonadales</taxon>
        <taxon>Usitatibacteraceae</taxon>
        <taxon>Usitatibacter</taxon>
    </lineage>
</organism>
<protein>
    <submittedName>
        <fullName evidence="1">Uncharacterized protein</fullName>
    </submittedName>
</protein>
<dbReference type="Proteomes" id="UP000501534">
    <property type="component" value="Chromosome"/>
</dbReference>
<evidence type="ECO:0000313" key="1">
    <source>
        <dbReference type="EMBL" id="QJR10569.1"/>
    </source>
</evidence>
<dbReference type="KEGG" id="uru:DSM104443_01633"/>
<evidence type="ECO:0000313" key="2">
    <source>
        <dbReference type="Proteomes" id="UP000501534"/>
    </source>
</evidence>
<keyword evidence="2" id="KW-1185">Reference proteome</keyword>
<accession>A0A6M4GTB5</accession>
<reference evidence="1 2" key="1">
    <citation type="submission" date="2020-04" db="EMBL/GenBank/DDBJ databases">
        <title>Usitatibacter rugosus gen. nov., sp. nov. and Usitatibacter palustris sp. nov., novel members of Usitatibacteraceae fam. nov. within the order Nitrosomonadales isolated from soil.</title>
        <authorList>
            <person name="Huber K.J."/>
            <person name="Neumann-Schaal M."/>
            <person name="Geppert A."/>
            <person name="Luckner M."/>
            <person name="Wanner G."/>
            <person name="Overmann J."/>
        </authorList>
    </citation>
    <scope>NUCLEOTIDE SEQUENCE [LARGE SCALE GENOMIC DNA]</scope>
    <source>
        <strain evidence="1 2">0125_3</strain>
    </source>
</reference>
<proteinExistence type="predicted"/>
<dbReference type="AlphaFoldDB" id="A0A6M4GTB5"/>
<dbReference type="EMBL" id="CP053069">
    <property type="protein sequence ID" value="QJR10569.1"/>
    <property type="molecule type" value="Genomic_DNA"/>
</dbReference>
<dbReference type="RefSeq" id="WP_171088672.1">
    <property type="nucleotide sequence ID" value="NZ_CP053069.1"/>
</dbReference>
<name>A0A6M4GTB5_9PROT</name>